<dbReference type="GO" id="GO:0005524">
    <property type="term" value="F:ATP binding"/>
    <property type="evidence" value="ECO:0007669"/>
    <property type="project" value="UniProtKB-KW"/>
</dbReference>
<dbReference type="InterPro" id="IPR042213">
    <property type="entry name" value="NBD_C_sf"/>
</dbReference>
<keyword evidence="5" id="KW-0067">ATP-binding</keyword>
<reference evidence="15 16" key="1">
    <citation type="submission" date="2020-08" db="EMBL/GenBank/DDBJ databases">
        <title>Genomic Encyclopedia of Type Strains, Phase IV (KMG-IV): sequencing the most valuable type-strain genomes for metagenomic binning, comparative biology and taxonomic classification.</title>
        <authorList>
            <person name="Goeker M."/>
        </authorList>
    </citation>
    <scope>NUCLEOTIDE SEQUENCE [LARGE SCALE GENOMIC DNA]</scope>
    <source>
        <strain evidence="15 16">DSM 25966</strain>
    </source>
</reference>
<evidence type="ECO:0000256" key="11">
    <source>
        <dbReference type="ARBA" id="ARBA00039461"/>
    </source>
</evidence>
<evidence type="ECO:0000256" key="4">
    <source>
        <dbReference type="ARBA" id="ARBA00022777"/>
    </source>
</evidence>
<organism evidence="15 16">
    <name type="scientific">Kaistia hirudinis</name>
    <dbReference type="NCBI Taxonomy" id="1293440"/>
    <lineage>
        <taxon>Bacteria</taxon>
        <taxon>Pseudomonadati</taxon>
        <taxon>Pseudomonadota</taxon>
        <taxon>Alphaproteobacteria</taxon>
        <taxon>Hyphomicrobiales</taxon>
        <taxon>Kaistiaceae</taxon>
        <taxon>Kaistia</taxon>
    </lineage>
</organism>
<comment type="catalytic activity">
    <reaction evidence="8">
        <text>3-dehydro-D-erythronate + ATP = 3-dehydro-4-O-phospho-D-erythronate + ADP + H(+)</text>
        <dbReference type="Rhea" id="RHEA:52556"/>
        <dbReference type="ChEBI" id="CHEBI:15378"/>
        <dbReference type="ChEBI" id="CHEBI:30616"/>
        <dbReference type="ChEBI" id="CHEBI:57958"/>
        <dbReference type="ChEBI" id="CHEBI:136593"/>
        <dbReference type="ChEBI" id="CHEBI:456216"/>
        <dbReference type="EC" id="2.7.1.217"/>
    </reaction>
</comment>
<keyword evidence="16" id="KW-1185">Reference proteome</keyword>
<dbReference type="GO" id="GO:0016301">
    <property type="term" value="F:kinase activity"/>
    <property type="evidence" value="ECO:0007669"/>
    <property type="project" value="UniProtKB-KW"/>
</dbReference>
<evidence type="ECO:0000313" key="15">
    <source>
        <dbReference type="EMBL" id="MBB3931939.1"/>
    </source>
</evidence>
<evidence type="ECO:0000256" key="1">
    <source>
        <dbReference type="ARBA" id="ARBA00005715"/>
    </source>
</evidence>
<protein>
    <recommendedName>
        <fullName evidence="11">3-oxo-tetronate kinase</fullName>
        <ecNumber evidence="10">2.7.1.217</ecNumber>
    </recommendedName>
    <alternativeName>
        <fullName evidence="12">3-dehydrotetronate 4-kinase</fullName>
    </alternativeName>
</protein>
<evidence type="ECO:0000256" key="8">
    <source>
        <dbReference type="ARBA" id="ARBA00036346"/>
    </source>
</evidence>
<keyword evidence="4" id="KW-0418">Kinase</keyword>
<sequence>MQTIMGVIADDLTGGMETASMFVALGVGCGFVTRPELVASSAPEPVMVVAQKTRVIPAADATRQCASAAEALLGAGARQLFFKYCATFDSTDEGNIGPVTDRLLEMVGEDRTLFCPTAPAAGRTVYNGHLFVGSELVSDSPKRFDPLTPMTDPDLVRVLQRQTRAKVGFLPHRLVRHGGEPLRGYVEEAGGRGVKYWIADAIYDEDLAALATLAADWRLVTGNSPIVQHFPPLWRERGWLDSAPRKQALPAIKSPGIVLAGSCAERTLEQLAAFEQQRPVLRIDIASADGPEAAIGESLAWARQNLVSGPVAIATSAAPDGVSAAQARLGREGAAKFAEEILSRLAGALHEMGVRRFVVAGGETSGAVVERLGIDRLRIGAYQGPGVARATTEGDDPIGLCLKSGKLGPVGMFLPTLESMRRAEI</sequence>
<keyword evidence="3" id="KW-0547">Nucleotide-binding</keyword>
<dbReference type="SUPFAM" id="SSF142764">
    <property type="entry name" value="YgbK-like"/>
    <property type="match status" value="1"/>
</dbReference>
<keyword evidence="2" id="KW-0808">Transferase</keyword>
<comment type="caution">
    <text evidence="15">The sequence shown here is derived from an EMBL/GenBank/DDBJ whole genome shotgun (WGS) entry which is preliminary data.</text>
</comment>
<evidence type="ECO:0000256" key="9">
    <source>
        <dbReference type="ARBA" id="ARBA00037335"/>
    </source>
</evidence>
<evidence type="ECO:0000259" key="13">
    <source>
        <dbReference type="Pfam" id="PF07005"/>
    </source>
</evidence>
<dbReference type="RefSeq" id="WP_210299974.1">
    <property type="nucleotide sequence ID" value="NZ_JACIDS010000004.1"/>
</dbReference>
<evidence type="ECO:0000256" key="3">
    <source>
        <dbReference type="ARBA" id="ARBA00022741"/>
    </source>
</evidence>
<evidence type="ECO:0000256" key="2">
    <source>
        <dbReference type="ARBA" id="ARBA00022679"/>
    </source>
</evidence>
<accession>A0A840ANS2</accession>
<dbReference type="Gene3D" id="3.40.50.10840">
    <property type="entry name" value="Putative sugar-binding, N-terminal domain"/>
    <property type="match status" value="1"/>
</dbReference>
<dbReference type="NCBIfam" id="NF043035">
    <property type="entry name" value="OxoTetrKin"/>
    <property type="match status" value="1"/>
</dbReference>
<feature type="domain" description="Four-carbon acid sugar kinase nucleotide binding" evidence="14">
    <location>
        <begin position="258"/>
        <end position="410"/>
    </location>
</feature>
<dbReference type="InterPro" id="IPR031475">
    <property type="entry name" value="NBD_C"/>
</dbReference>
<comment type="similarity">
    <text evidence="1">Belongs to the four-carbon acid sugar kinase family.</text>
</comment>
<dbReference type="InterPro" id="IPR037051">
    <property type="entry name" value="4-carb_acid_sugar_kinase_N_sf"/>
</dbReference>
<evidence type="ECO:0000259" key="14">
    <source>
        <dbReference type="Pfam" id="PF17042"/>
    </source>
</evidence>
<evidence type="ECO:0000313" key="16">
    <source>
        <dbReference type="Proteomes" id="UP000553963"/>
    </source>
</evidence>
<proteinExistence type="inferred from homology"/>
<dbReference type="Pfam" id="PF17042">
    <property type="entry name" value="NBD_C"/>
    <property type="match status" value="1"/>
</dbReference>
<feature type="domain" description="Four-carbon acid sugar kinase N-terminal" evidence="13">
    <location>
        <begin position="5"/>
        <end position="229"/>
    </location>
</feature>
<dbReference type="EMBL" id="JACIDS010000004">
    <property type="protein sequence ID" value="MBB3931939.1"/>
    <property type="molecule type" value="Genomic_DNA"/>
</dbReference>
<evidence type="ECO:0000256" key="12">
    <source>
        <dbReference type="ARBA" id="ARBA00041377"/>
    </source>
</evidence>
<dbReference type="Proteomes" id="UP000553963">
    <property type="component" value="Unassembled WGS sequence"/>
</dbReference>
<comment type="catalytic activity">
    <reaction evidence="7">
        <text>3-dehydro-L-erythronate + ATP = 3-dehydro-4-O-phospho-L-erythronate + ADP + H(+)</text>
        <dbReference type="Rhea" id="RHEA:52552"/>
        <dbReference type="ChEBI" id="CHEBI:15378"/>
        <dbReference type="ChEBI" id="CHEBI:30616"/>
        <dbReference type="ChEBI" id="CHEBI:136592"/>
        <dbReference type="ChEBI" id="CHEBI:136670"/>
        <dbReference type="ChEBI" id="CHEBI:456216"/>
        <dbReference type="EC" id="2.7.1.217"/>
    </reaction>
</comment>
<keyword evidence="6" id="KW-0119">Carbohydrate metabolism</keyword>
<evidence type="ECO:0000256" key="7">
    <source>
        <dbReference type="ARBA" id="ARBA00035898"/>
    </source>
</evidence>
<gene>
    <name evidence="15" type="ORF">GGR25_002997</name>
</gene>
<evidence type="ECO:0000256" key="5">
    <source>
        <dbReference type="ARBA" id="ARBA00022840"/>
    </source>
</evidence>
<evidence type="ECO:0000256" key="6">
    <source>
        <dbReference type="ARBA" id="ARBA00023277"/>
    </source>
</evidence>
<dbReference type="EC" id="2.7.1.217" evidence="10"/>
<evidence type="ECO:0000256" key="10">
    <source>
        <dbReference type="ARBA" id="ARBA00039095"/>
    </source>
</evidence>
<name>A0A840ANS2_9HYPH</name>
<dbReference type="InterPro" id="IPR050007">
    <property type="entry name" value="OtnK"/>
</dbReference>
<comment type="function">
    <text evidence="9">Catalyzes the ATP-dependent phosphorylation of 3-oxo-tetronate to 3-oxo-tetronate 4-phosphate.</text>
</comment>
<dbReference type="Pfam" id="PF07005">
    <property type="entry name" value="SBD_N"/>
    <property type="match status" value="1"/>
</dbReference>
<dbReference type="AlphaFoldDB" id="A0A840ANS2"/>
<dbReference type="InterPro" id="IPR010737">
    <property type="entry name" value="4-carb_acid_sugar_kinase_N"/>
</dbReference>
<dbReference type="Gene3D" id="3.40.980.20">
    <property type="entry name" value="Four-carbon acid sugar kinase, nucleotide binding domain"/>
    <property type="match status" value="1"/>
</dbReference>